<dbReference type="EMBL" id="JACVVK020000153">
    <property type="protein sequence ID" value="KAK7488241.1"/>
    <property type="molecule type" value="Genomic_DNA"/>
</dbReference>
<organism evidence="1 2">
    <name type="scientific">Batillaria attramentaria</name>
    <dbReference type="NCBI Taxonomy" id="370345"/>
    <lineage>
        <taxon>Eukaryota</taxon>
        <taxon>Metazoa</taxon>
        <taxon>Spiralia</taxon>
        <taxon>Lophotrochozoa</taxon>
        <taxon>Mollusca</taxon>
        <taxon>Gastropoda</taxon>
        <taxon>Caenogastropoda</taxon>
        <taxon>Sorbeoconcha</taxon>
        <taxon>Cerithioidea</taxon>
        <taxon>Batillariidae</taxon>
        <taxon>Batillaria</taxon>
    </lineage>
</organism>
<evidence type="ECO:0000313" key="1">
    <source>
        <dbReference type="EMBL" id="KAK7488241.1"/>
    </source>
</evidence>
<feature type="non-terminal residue" evidence="1">
    <location>
        <position position="79"/>
    </location>
</feature>
<comment type="caution">
    <text evidence="1">The sequence shown here is derived from an EMBL/GenBank/DDBJ whole genome shotgun (WGS) entry which is preliminary data.</text>
</comment>
<name>A0ABD0KMT7_9CAEN</name>
<accession>A0ABD0KMT7</accession>
<protein>
    <submittedName>
        <fullName evidence="1">Uncharacterized protein</fullName>
    </submittedName>
</protein>
<gene>
    <name evidence="1" type="ORF">BaRGS_00020548</name>
</gene>
<dbReference type="AlphaFoldDB" id="A0ABD0KMT7"/>
<sequence length="79" mass="9153">MTRINKHCGDVPSLDWQECGSELSTLYLHYLIESGHYTLSVTHRSTIYIFQYPDRRGGGMFHCDGAGGYEYTHICMYIR</sequence>
<keyword evidence="2" id="KW-1185">Reference proteome</keyword>
<dbReference type="Proteomes" id="UP001519460">
    <property type="component" value="Unassembled WGS sequence"/>
</dbReference>
<proteinExistence type="predicted"/>
<evidence type="ECO:0000313" key="2">
    <source>
        <dbReference type="Proteomes" id="UP001519460"/>
    </source>
</evidence>
<reference evidence="1 2" key="1">
    <citation type="journal article" date="2023" name="Sci. Data">
        <title>Genome assembly of the Korean intertidal mud-creeper Batillaria attramentaria.</title>
        <authorList>
            <person name="Patra A.K."/>
            <person name="Ho P.T."/>
            <person name="Jun S."/>
            <person name="Lee S.J."/>
            <person name="Kim Y."/>
            <person name="Won Y.J."/>
        </authorList>
    </citation>
    <scope>NUCLEOTIDE SEQUENCE [LARGE SCALE GENOMIC DNA]</scope>
    <source>
        <strain evidence="1">Wonlab-2016</strain>
    </source>
</reference>